<dbReference type="SUPFAM" id="SSF48498">
    <property type="entry name" value="Tetracyclin repressor-like, C-terminal domain"/>
    <property type="match status" value="1"/>
</dbReference>
<sequence length="203" mass="22116">MLKPGETLTDRLIKQVVCSMLGSQPSMPTLAETAEITGVDIAIARTIFPTDEALHDAVGSFGILRLTDHLSRSLIAAPPNDPRAALVALGTAYVGWARENPDLYRVVGHQVFHHDGVNYQGYDEGFRVLVERHLGATRDGGSLRPLMGRAFIFGLADMVLDDHFQIWSPPGMDDETAVRAAIEELVDLLLVPKPAPQPIRSEA</sequence>
<dbReference type="AlphaFoldDB" id="A0A099GKB7"/>
<dbReference type="RefSeq" id="WP_036707204.1">
    <property type="nucleotide sequence ID" value="NZ_JRKQ01000007.1"/>
</dbReference>
<gene>
    <name evidence="1" type="ORF">IX56_02625</name>
</gene>
<dbReference type="Gene3D" id="1.10.357.10">
    <property type="entry name" value="Tetracycline Repressor, domain 2"/>
    <property type="match status" value="1"/>
</dbReference>
<proteinExistence type="predicted"/>
<organism evidence="1 2">
    <name type="scientific">Paracoccus sanguinis</name>
    <dbReference type="NCBI Taxonomy" id="1545044"/>
    <lineage>
        <taxon>Bacteria</taxon>
        <taxon>Pseudomonadati</taxon>
        <taxon>Pseudomonadota</taxon>
        <taxon>Alphaproteobacteria</taxon>
        <taxon>Rhodobacterales</taxon>
        <taxon>Paracoccaceae</taxon>
        <taxon>Paracoccus</taxon>
    </lineage>
</organism>
<accession>A0A099GKB7</accession>
<dbReference type="Proteomes" id="UP000029858">
    <property type="component" value="Unassembled WGS sequence"/>
</dbReference>
<protein>
    <recommendedName>
        <fullName evidence="3">TetR/AcrR family transcriptional regulator</fullName>
    </recommendedName>
</protein>
<name>A0A099GKB7_9RHOB</name>
<comment type="caution">
    <text evidence="1">The sequence shown here is derived from an EMBL/GenBank/DDBJ whole genome shotgun (WGS) entry which is preliminary data.</text>
</comment>
<evidence type="ECO:0008006" key="3">
    <source>
        <dbReference type="Google" id="ProtNLM"/>
    </source>
</evidence>
<evidence type="ECO:0000313" key="1">
    <source>
        <dbReference type="EMBL" id="KGJ23295.1"/>
    </source>
</evidence>
<dbReference type="EMBL" id="JRKQ01000007">
    <property type="protein sequence ID" value="KGJ23295.1"/>
    <property type="molecule type" value="Genomic_DNA"/>
</dbReference>
<reference evidence="1 2" key="1">
    <citation type="submission" date="2014-09" db="EMBL/GenBank/DDBJ databases">
        <authorList>
            <person name="McGinnis J.M."/>
            <person name="Wolfgang W.J."/>
        </authorList>
    </citation>
    <scope>NUCLEOTIDE SEQUENCE [LARGE SCALE GENOMIC DNA]</scope>
    <source>
        <strain evidence="1 2">5503</strain>
    </source>
</reference>
<dbReference type="InterPro" id="IPR036271">
    <property type="entry name" value="Tet_transcr_reg_TetR-rel_C_sf"/>
</dbReference>
<reference evidence="1 2" key="2">
    <citation type="submission" date="2014-10" db="EMBL/GenBank/DDBJ databases">
        <title>Paracoccus sanguinis sp. nov., isolated from clinical specimens of New York State patients.</title>
        <authorList>
            <person name="Mingle L.A."/>
            <person name="Cole J.A."/>
            <person name="Lapierre P."/>
            <person name="Musser K.A."/>
        </authorList>
    </citation>
    <scope>NUCLEOTIDE SEQUENCE [LARGE SCALE GENOMIC DNA]</scope>
    <source>
        <strain evidence="1 2">5503</strain>
    </source>
</reference>
<evidence type="ECO:0000313" key="2">
    <source>
        <dbReference type="Proteomes" id="UP000029858"/>
    </source>
</evidence>